<feature type="domain" description="CN hydrolase" evidence="3">
    <location>
        <begin position="1"/>
        <end position="248"/>
    </location>
</feature>
<dbReference type="GO" id="GO:0006107">
    <property type="term" value="P:oxaloacetate metabolic process"/>
    <property type="evidence" value="ECO:0007669"/>
    <property type="project" value="TreeGrafter"/>
</dbReference>
<name>A0A1M6IDE1_9FIRM</name>
<evidence type="ECO:0000313" key="4">
    <source>
        <dbReference type="EMBL" id="SHJ32423.1"/>
    </source>
</evidence>
<keyword evidence="2 4" id="KW-0378">Hydrolase</keyword>
<dbReference type="STRING" id="1121476.SAMN02745751_02298"/>
<dbReference type="PANTHER" id="PTHR23088:SF30">
    <property type="entry name" value="OMEGA-AMIDASE NIT2"/>
    <property type="match status" value="1"/>
</dbReference>
<comment type="similarity">
    <text evidence="1">Belongs to the carbon-nitrogen hydrolase superfamily. NIT1/NIT2 family.</text>
</comment>
<dbReference type="InterPro" id="IPR036526">
    <property type="entry name" value="C-N_Hydrolase_sf"/>
</dbReference>
<dbReference type="Pfam" id="PF00795">
    <property type="entry name" value="CN_hydrolase"/>
    <property type="match status" value="1"/>
</dbReference>
<proteinExistence type="inferred from homology"/>
<dbReference type="AlphaFoldDB" id="A0A1M6IDE1"/>
<dbReference type="SUPFAM" id="SSF56317">
    <property type="entry name" value="Carbon-nitrogen hydrolase"/>
    <property type="match status" value="1"/>
</dbReference>
<accession>A0A1M6IDE1</accession>
<dbReference type="CDD" id="cd07572">
    <property type="entry name" value="nit"/>
    <property type="match status" value="1"/>
</dbReference>
<evidence type="ECO:0000259" key="3">
    <source>
        <dbReference type="PROSITE" id="PS50263"/>
    </source>
</evidence>
<dbReference type="InterPro" id="IPR045254">
    <property type="entry name" value="Nit1/2_C-N_Hydrolase"/>
</dbReference>
<dbReference type="PANTHER" id="PTHR23088">
    <property type="entry name" value="NITRILASE-RELATED"/>
    <property type="match status" value="1"/>
</dbReference>
<evidence type="ECO:0000256" key="1">
    <source>
        <dbReference type="ARBA" id="ARBA00010613"/>
    </source>
</evidence>
<dbReference type="InterPro" id="IPR003010">
    <property type="entry name" value="C-N_Hydrolase"/>
</dbReference>
<dbReference type="EMBL" id="FQZL01000016">
    <property type="protein sequence ID" value="SHJ32423.1"/>
    <property type="molecule type" value="Genomic_DNA"/>
</dbReference>
<dbReference type="GO" id="GO:0006541">
    <property type="term" value="P:glutamine metabolic process"/>
    <property type="evidence" value="ECO:0007669"/>
    <property type="project" value="TreeGrafter"/>
</dbReference>
<gene>
    <name evidence="4" type="ORF">SAMN02745751_02298</name>
</gene>
<evidence type="ECO:0000313" key="5">
    <source>
        <dbReference type="Proteomes" id="UP000184052"/>
    </source>
</evidence>
<dbReference type="GO" id="GO:0006528">
    <property type="term" value="P:asparagine metabolic process"/>
    <property type="evidence" value="ECO:0007669"/>
    <property type="project" value="TreeGrafter"/>
</dbReference>
<protein>
    <submittedName>
        <fullName evidence="4">Predicted amidohydrolase</fullName>
    </submittedName>
</protein>
<keyword evidence="5" id="KW-1185">Reference proteome</keyword>
<dbReference type="PROSITE" id="PS50263">
    <property type="entry name" value="CN_HYDROLASE"/>
    <property type="match status" value="1"/>
</dbReference>
<sequence>MKVKIAQIQMHIREDKDENIKRAGEFIDEAAERGADIIVLPEMFNCPYKASCFPEYAELPGGKTYTFLKNKAAGKGVYIFGGSIPEKDEESRVFNTCFIFDRKGNELGRHRKTHLFDIDVKGGQSFRESDTLTPGNGPTVVDTEFGKIGVMICYDIRFPEFSRMMVNEGAGIIIVPGAFNMTTGPAHWEILFRTRAVDNQVFTVGTAPARDVDNFYVSYGNSMVVSPWGEILGRMEGEEAVMLTEIDTELNTKIRNQLPLLKHRRPEIYKS</sequence>
<evidence type="ECO:0000256" key="2">
    <source>
        <dbReference type="ARBA" id="ARBA00022801"/>
    </source>
</evidence>
<dbReference type="InterPro" id="IPR001110">
    <property type="entry name" value="UPF0012_CS"/>
</dbReference>
<dbReference type="GO" id="GO:0050152">
    <property type="term" value="F:omega-amidase activity"/>
    <property type="evidence" value="ECO:0007669"/>
    <property type="project" value="TreeGrafter"/>
</dbReference>
<dbReference type="Gene3D" id="3.60.110.10">
    <property type="entry name" value="Carbon-nitrogen hydrolase"/>
    <property type="match status" value="1"/>
</dbReference>
<dbReference type="PROSITE" id="PS01227">
    <property type="entry name" value="UPF0012"/>
    <property type="match status" value="1"/>
</dbReference>
<organism evidence="4 5">
    <name type="scientific">Dethiosulfatibacter aminovorans DSM 17477</name>
    <dbReference type="NCBI Taxonomy" id="1121476"/>
    <lineage>
        <taxon>Bacteria</taxon>
        <taxon>Bacillati</taxon>
        <taxon>Bacillota</taxon>
        <taxon>Tissierellia</taxon>
        <taxon>Dethiosulfatibacter</taxon>
    </lineage>
</organism>
<dbReference type="Proteomes" id="UP000184052">
    <property type="component" value="Unassembled WGS sequence"/>
</dbReference>
<reference evidence="4 5" key="1">
    <citation type="submission" date="2016-11" db="EMBL/GenBank/DDBJ databases">
        <authorList>
            <person name="Jaros S."/>
            <person name="Januszkiewicz K."/>
            <person name="Wedrychowicz H."/>
        </authorList>
    </citation>
    <scope>NUCLEOTIDE SEQUENCE [LARGE SCALE GENOMIC DNA]</scope>
    <source>
        <strain evidence="4 5">DSM 17477</strain>
    </source>
</reference>
<dbReference type="RefSeq" id="WP_342747102.1">
    <property type="nucleotide sequence ID" value="NZ_FQZL01000016.1"/>
</dbReference>